<dbReference type="InterPro" id="IPR043141">
    <property type="entry name" value="Ribosomal_uL10-like_sf"/>
</dbReference>
<evidence type="ECO:0000256" key="1">
    <source>
        <dbReference type="ARBA" id="ARBA00008889"/>
    </source>
</evidence>
<dbReference type="Proteomes" id="UP001213623">
    <property type="component" value="Chromosome 7"/>
</dbReference>
<evidence type="ECO:0000313" key="2">
    <source>
        <dbReference type="EMBL" id="WFD28698.1"/>
    </source>
</evidence>
<comment type="similarity">
    <text evidence="1">Belongs to the universal ribosomal protein uL10 family.</text>
</comment>
<gene>
    <name evidence="2" type="ORF">MNAN1_003711</name>
</gene>
<protein>
    <submittedName>
        <fullName evidence="2">Uncharacterized protein</fullName>
    </submittedName>
</protein>
<accession>A0AAF0EQB0</accession>
<name>A0AAF0EQB0_9BASI</name>
<keyword evidence="3" id="KW-1185">Reference proteome</keyword>
<reference evidence="2" key="1">
    <citation type="submission" date="2023-03" db="EMBL/GenBank/DDBJ databases">
        <title>Mating type loci evolution in Malassezia.</title>
        <authorList>
            <person name="Coelho M.A."/>
        </authorList>
    </citation>
    <scope>NUCLEOTIDE SEQUENCE</scope>
    <source>
        <strain evidence="2">CBS 9557</strain>
    </source>
</reference>
<dbReference type="PANTHER" id="PTHR11560">
    <property type="entry name" value="39S RIBOSOMAL PROTEIN L10, MITOCHONDRIAL"/>
    <property type="match status" value="1"/>
</dbReference>
<dbReference type="Gene3D" id="3.30.70.1730">
    <property type="match status" value="1"/>
</dbReference>
<dbReference type="SUPFAM" id="SSF160369">
    <property type="entry name" value="Ribosomal protein L10-like"/>
    <property type="match status" value="1"/>
</dbReference>
<dbReference type="AlphaFoldDB" id="A0AAF0EQB0"/>
<proteinExistence type="inferred from homology"/>
<dbReference type="EMBL" id="CP119898">
    <property type="protein sequence ID" value="WFD28698.1"/>
    <property type="molecule type" value="Genomic_DNA"/>
</dbReference>
<organism evidence="2 3">
    <name type="scientific">Malassezia nana</name>
    <dbReference type="NCBI Taxonomy" id="180528"/>
    <lineage>
        <taxon>Eukaryota</taxon>
        <taxon>Fungi</taxon>
        <taxon>Dikarya</taxon>
        <taxon>Basidiomycota</taxon>
        <taxon>Ustilaginomycotina</taxon>
        <taxon>Malasseziomycetes</taxon>
        <taxon>Malasseziales</taxon>
        <taxon>Malasseziaceae</taxon>
        <taxon>Malassezia</taxon>
    </lineage>
</organism>
<sequence>MDVARRSLAALQRHARTYASAARHAKEPRHFAYQDRRTKLSERKTHLYGLYERLVNESELLLLFQMENINMPLMSEVRAQLSHVPIPQSDRDRLVELNGGQPWELPPSRFSVVRTGLLRPVCRTHASDAVQELGPYLHGQLAMLSCPVLSPDYLGRLLRAMDKPVAAAAATADPQSGKKVPKLAPLVAVVERSRLVEARGLPALTKLPDLATLRSQLLGLLSAPSQQLAGLLTQARGGRLAATLEARRRDLETPP</sequence>
<evidence type="ECO:0000313" key="3">
    <source>
        <dbReference type="Proteomes" id="UP001213623"/>
    </source>
</evidence>
<dbReference type="InterPro" id="IPR047865">
    <property type="entry name" value="Ribosomal_uL10_bac_type"/>
</dbReference>